<comment type="caution">
    <text evidence="4">The sequence shown here is derived from an EMBL/GenBank/DDBJ whole genome shotgun (WGS) entry which is preliminary data.</text>
</comment>
<dbReference type="PANTHER" id="PTHR21152:SF40">
    <property type="entry name" value="ALANINE--GLYOXYLATE AMINOTRANSFERASE"/>
    <property type="match status" value="1"/>
</dbReference>
<dbReference type="InterPro" id="IPR015421">
    <property type="entry name" value="PyrdxlP-dep_Trfase_major"/>
</dbReference>
<evidence type="ECO:0000259" key="3">
    <source>
        <dbReference type="Pfam" id="PF00266"/>
    </source>
</evidence>
<dbReference type="SUPFAM" id="SSF53383">
    <property type="entry name" value="PLP-dependent transferases"/>
    <property type="match status" value="1"/>
</dbReference>
<dbReference type="AlphaFoldDB" id="X1T3F1"/>
<feature type="non-terminal residue" evidence="4">
    <location>
        <position position="260"/>
    </location>
</feature>
<dbReference type="GO" id="GO:0005777">
    <property type="term" value="C:peroxisome"/>
    <property type="evidence" value="ECO:0007669"/>
    <property type="project" value="TreeGrafter"/>
</dbReference>
<keyword evidence="2" id="KW-0663">Pyridoxal phosphate</keyword>
<evidence type="ECO:0000256" key="1">
    <source>
        <dbReference type="ARBA" id="ARBA00001933"/>
    </source>
</evidence>
<dbReference type="GO" id="GO:0004760">
    <property type="term" value="F:L-serine-pyruvate transaminase activity"/>
    <property type="evidence" value="ECO:0007669"/>
    <property type="project" value="TreeGrafter"/>
</dbReference>
<proteinExistence type="predicted"/>
<dbReference type="Gene3D" id="3.90.1150.10">
    <property type="entry name" value="Aspartate Aminotransferase, domain 1"/>
    <property type="match status" value="1"/>
</dbReference>
<feature type="domain" description="Aminotransferase class V" evidence="3">
    <location>
        <begin position="12"/>
        <end position="255"/>
    </location>
</feature>
<dbReference type="Pfam" id="PF00266">
    <property type="entry name" value="Aminotran_5"/>
    <property type="match status" value="1"/>
</dbReference>
<evidence type="ECO:0000256" key="2">
    <source>
        <dbReference type="ARBA" id="ARBA00022898"/>
    </source>
</evidence>
<dbReference type="GO" id="GO:0019265">
    <property type="term" value="P:glycine biosynthetic process, by transamination of glyoxylate"/>
    <property type="evidence" value="ECO:0007669"/>
    <property type="project" value="TreeGrafter"/>
</dbReference>
<reference evidence="4" key="1">
    <citation type="journal article" date="2014" name="Front. Microbiol.">
        <title>High frequency of phylogenetically diverse reductive dehalogenase-homologous genes in deep subseafloor sedimentary metagenomes.</title>
        <authorList>
            <person name="Kawai M."/>
            <person name="Futagami T."/>
            <person name="Toyoda A."/>
            <person name="Takaki Y."/>
            <person name="Nishi S."/>
            <person name="Hori S."/>
            <person name="Arai W."/>
            <person name="Tsubouchi T."/>
            <person name="Morono Y."/>
            <person name="Uchiyama I."/>
            <person name="Ito T."/>
            <person name="Fujiyama A."/>
            <person name="Inagaki F."/>
            <person name="Takami H."/>
        </authorList>
    </citation>
    <scope>NUCLEOTIDE SEQUENCE</scope>
    <source>
        <strain evidence="4">Expedition CK06-06</strain>
    </source>
</reference>
<evidence type="ECO:0000313" key="4">
    <source>
        <dbReference type="EMBL" id="GAI82135.1"/>
    </source>
</evidence>
<accession>X1T3F1</accession>
<dbReference type="PANTHER" id="PTHR21152">
    <property type="entry name" value="AMINOTRANSFERASE CLASS V"/>
    <property type="match status" value="1"/>
</dbReference>
<sequence length="260" mass="28161">GVNGFFGERMVDTAQRCGAEVVSVSAEWGSIIEPEAIEAVLKKQKKVKLLALVHAETSTGVLQPLIEASKLAKQYGALFLVDTVTSLGGHEVAVDDWGIDICFSCTQKCLSCPPGLSPLTASQTALDVLKARSKKVQSWYLDLSMLYSYWCAANRIYHHTAPILMIYALHEALAVTVEEGLENAIQRHLNHGNALKSGVEAMGLTLHAQEGHRLSTLTSVRIPSGIDDLKIRKGLLNEFGIEIGGGLGSLNIVLKYLIPR</sequence>
<dbReference type="Gene3D" id="3.40.640.10">
    <property type="entry name" value="Type I PLP-dependent aspartate aminotransferase-like (Major domain)"/>
    <property type="match status" value="1"/>
</dbReference>
<dbReference type="GO" id="GO:0008453">
    <property type="term" value="F:alanine-glyoxylate transaminase activity"/>
    <property type="evidence" value="ECO:0007669"/>
    <property type="project" value="TreeGrafter"/>
</dbReference>
<name>X1T3F1_9ZZZZ</name>
<gene>
    <name evidence="4" type="ORF">S12H4_21285</name>
</gene>
<comment type="cofactor">
    <cofactor evidence="1">
        <name>pyridoxal 5'-phosphate</name>
        <dbReference type="ChEBI" id="CHEBI:597326"/>
    </cofactor>
</comment>
<dbReference type="InterPro" id="IPR015424">
    <property type="entry name" value="PyrdxlP-dep_Trfase"/>
</dbReference>
<dbReference type="InterPro" id="IPR000192">
    <property type="entry name" value="Aminotrans_V_dom"/>
</dbReference>
<protein>
    <recommendedName>
        <fullName evidence="3">Aminotransferase class V domain-containing protein</fullName>
    </recommendedName>
</protein>
<feature type="non-terminal residue" evidence="4">
    <location>
        <position position="1"/>
    </location>
</feature>
<dbReference type="InterPro" id="IPR015422">
    <property type="entry name" value="PyrdxlP-dep_Trfase_small"/>
</dbReference>
<dbReference type="EMBL" id="BARW01010925">
    <property type="protein sequence ID" value="GAI82135.1"/>
    <property type="molecule type" value="Genomic_DNA"/>
</dbReference>
<organism evidence="4">
    <name type="scientific">marine sediment metagenome</name>
    <dbReference type="NCBI Taxonomy" id="412755"/>
    <lineage>
        <taxon>unclassified sequences</taxon>
        <taxon>metagenomes</taxon>
        <taxon>ecological metagenomes</taxon>
    </lineage>
</organism>